<dbReference type="GO" id="GO:0006405">
    <property type="term" value="P:RNA export from nucleus"/>
    <property type="evidence" value="ECO:0007669"/>
    <property type="project" value="TreeGrafter"/>
</dbReference>
<reference evidence="2 3" key="1">
    <citation type="submission" date="2019-01" db="EMBL/GenBank/DDBJ databases">
        <title>A draft genome assembly of the solar-powered sea slug Elysia chlorotica.</title>
        <authorList>
            <person name="Cai H."/>
            <person name="Li Q."/>
            <person name="Fang X."/>
            <person name="Li J."/>
            <person name="Curtis N.E."/>
            <person name="Altenburger A."/>
            <person name="Shibata T."/>
            <person name="Feng M."/>
            <person name="Maeda T."/>
            <person name="Schwartz J.A."/>
            <person name="Shigenobu S."/>
            <person name="Lundholm N."/>
            <person name="Nishiyama T."/>
            <person name="Yang H."/>
            <person name="Hasebe M."/>
            <person name="Li S."/>
            <person name="Pierce S.K."/>
            <person name="Wang J."/>
        </authorList>
    </citation>
    <scope>NUCLEOTIDE SEQUENCE [LARGE SCALE GENOMIC DNA]</scope>
    <source>
        <strain evidence="2">EC2010</strain>
        <tissue evidence="2">Whole organism of an adult</tissue>
    </source>
</reference>
<dbReference type="EMBL" id="RQTK01000199">
    <property type="protein sequence ID" value="RUS84641.1"/>
    <property type="molecule type" value="Genomic_DNA"/>
</dbReference>
<dbReference type="OrthoDB" id="102511at2759"/>
<name>A0A3S1BIK7_ELYCH</name>
<dbReference type="PANTHER" id="PTHR31431">
    <property type="entry name" value="NUCLEOPORIN NUP188 HOMOLOG"/>
    <property type="match status" value="1"/>
</dbReference>
<accession>A0A3S1BIK7</accession>
<sequence>MAMVQMYVALLIRPQYLLHLLEHAKVGDGHGDSKLLLQHQTSLDDVDQPPNSLVDAQHRILKLVVKALLCLKHFTPVLPEILLDQSVDVSEWQPVLQLSFGTPSLDGDVSGFSFGTLLNCVTACIRMLTKNDSRALSPHRASPDPKQAQVPRPVVQLALELSLEVLLSQACRYLRDPNLTPRDRQFLKRELGTELNSCLSPLNRQMRRSGGGDKTLSVTPPGTAGVLLSLPGTLGQGSGSGPSTPQTGTGGSRPPPLTPQMSRSSSQTFSSTQDPAYFRLVHAFVQKVLK</sequence>
<dbReference type="InterPro" id="IPR044840">
    <property type="entry name" value="Nup188"/>
</dbReference>
<dbReference type="Proteomes" id="UP000271974">
    <property type="component" value="Unassembled WGS sequence"/>
</dbReference>
<keyword evidence="3" id="KW-1185">Reference proteome</keyword>
<protein>
    <submittedName>
        <fullName evidence="2">Uncharacterized protein</fullName>
    </submittedName>
</protein>
<feature type="region of interest" description="Disordered" evidence="1">
    <location>
        <begin position="203"/>
        <end position="271"/>
    </location>
</feature>
<comment type="caution">
    <text evidence="2">The sequence shown here is derived from an EMBL/GenBank/DDBJ whole genome shotgun (WGS) entry which is preliminary data.</text>
</comment>
<dbReference type="GO" id="GO:0006606">
    <property type="term" value="P:protein import into nucleus"/>
    <property type="evidence" value="ECO:0007669"/>
    <property type="project" value="TreeGrafter"/>
</dbReference>
<proteinExistence type="predicted"/>
<dbReference type="STRING" id="188477.A0A3S1BIK7"/>
<organism evidence="2 3">
    <name type="scientific">Elysia chlorotica</name>
    <name type="common">Eastern emerald elysia</name>
    <name type="synonym">Sea slug</name>
    <dbReference type="NCBI Taxonomy" id="188477"/>
    <lineage>
        <taxon>Eukaryota</taxon>
        <taxon>Metazoa</taxon>
        <taxon>Spiralia</taxon>
        <taxon>Lophotrochozoa</taxon>
        <taxon>Mollusca</taxon>
        <taxon>Gastropoda</taxon>
        <taxon>Heterobranchia</taxon>
        <taxon>Euthyneura</taxon>
        <taxon>Panpulmonata</taxon>
        <taxon>Sacoglossa</taxon>
        <taxon>Placobranchoidea</taxon>
        <taxon>Plakobranchidae</taxon>
        <taxon>Elysia</taxon>
    </lineage>
</organism>
<dbReference type="AlphaFoldDB" id="A0A3S1BIK7"/>
<dbReference type="GO" id="GO:0044611">
    <property type="term" value="C:nuclear pore inner ring"/>
    <property type="evidence" value="ECO:0007669"/>
    <property type="project" value="TreeGrafter"/>
</dbReference>
<evidence type="ECO:0000256" key="1">
    <source>
        <dbReference type="SAM" id="MobiDB-lite"/>
    </source>
</evidence>
<dbReference type="GO" id="GO:0017056">
    <property type="term" value="F:structural constituent of nuclear pore"/>
    <property type="evidence" value="ECO:0007669"/>
    <property type="project" value="InterPro"/>
</dbReference>
<evidence type="ECO:0000313" key="2">
    <source>
        <dbReference type="EMBL" id="RUS84641.1"/>
    </source>
</evidence>
<evidence type="ECO:0000313" key="3">
    <source>
        <dbReference type="Proteomes" id="UP000271974"/>
    </source>
</evidence>
<feature type="compositionally biased region" description="Low complexity" evidence="1">
    <location>
        <begin position="262"/>
        <end position="271"/>
    </location>
</feature>
<dbReference type="PANTHER" id="PTHR31431:SF1">
    <property type="entry name" value="NUCLEOPORIN NUP188"/>
    <property type="match status" value="1"/>
</dbReference>
<gene>
    <name evidence="2" type="ORF">EGW08_007613</name>
</gene>